<evidence type="ECO:0000256" key="6">
    <source>
        <dbReference type="ARBA" id="ARBA00022801"/>
    </source>
</evidence>
<dbReference type="EMBL" id="MFNF01000016">
    <property type="protein sequence ID" value="OGH03457.1"/>
    <property type="molecule type" value="Genomic_DNA"/>
</dbReference>
<name>A0A1F6GZ68_9PROT</name>
<dbReference type="PRINTS" id="PR00781">
    <property type="entry name" value="LIPOSIGPTASE"/>
</dbReference>
<keyword evidence="6 9" id="KW-0378">Hydrolase</keyword>
<evidence type="ECO:0000256" key="7">
    <source>
        <dbReference type="ARBA" id="ARBA00022989"/>
    </source>
</evidence>
<feature type="active site" evidence="9">
    <location>
        <position position="135"/>
    </location>
</feature>
<gene>
    <name evidence="9" type="primary">lspA</name>
    <name evidence="11" type="ORF">A2557_01745</name>
</gene>
<keyword evidence="7 9" id="KW-1133">Transmembrane helix</keyword>
<dbReference type="UniPathway" id="UPA00665"/>
<dbReference type="AlphaFoldDB" id="A0A1F6GZ68"/>
<comment type="subcellular location">
    <subcellularLocation>
        <location evidence="9">Cell membrane</location>
        <topology evidence="9">Multi-pass membrane protein</topology>
    </subcellularLocation>
</comment>
<feature type="transmembrane region" description="Helical" evidence="9">
    <location>
        <begin position="123"/>
        <end position="147"/>
    </location>
</feature>
<comment type="caution">
    <text evidence="9">Lacks conserved residue(s) required for the propagation of feature annotation.</text>
</comment>
<organism evidence="11 12">
    <name type="scientific">Candidatus Lambdaproteobacteria bacterium RIFOXYD2_FULL_56_26</name>
    <dbReference type="NCBI Taxonomy" id="1817773"/>
    <lineage>
        <taxon>Bacteria</taxon>
        <taxon>Pseudomonadati</taxon>
        <taxon>Pseudomonadota</taxon>
        <taxon>Candidatus Lambdaproteobacteria</taxon>
    </lineage>
</organism>
<evidence type="ECO:0000256" key="4">
    <source>
        <dbReference type="ARBA" id="ARBA00022692"/>
    </source>
</evidence>
<dbReference type="PANTHER" id="PTHR33695:SF1">
    <property type="entry name" value="LIPOPROTEIN SIGNAL PEPTIDASE"/>
    <property type="match status" value="1"/>
</dbReference>
<evidence type="ECO:0000256" key="8">
    <source>
        <dbReference type="ARBA" id="ARBA00023136"/>
    </source>
</evidence>
<dbReference type="Pfam" id="PF01252">
    <property type="entry name" value="Peptidase_A8"/>
    <property type="match status" value="1"/>
</dbReference>
<evidence type="ECO:0000256" key="5">
    <source>
        <dbReference type="ARBA" id="ARBA00022750"/>
    </source>
</evidence>
<evidence type="ECO:0000256" key="3">
    <source>
        <dbReference type="ARBA" id="ARBA00022670"/>
    </source>
</evidence>
<dbReference type="GO" id="GO:0006508">
    <property type="term" value="P:proteolysis"/>
    <property type="evidence" value="ECO:0007669"/>
    <property type="project" value="UniProtKB-KW"/>
</dbReference>
<protein>
    <recommendedName>
        <fullName evidence="9">Lipoprotein signal peptidase</fullName>
        <ecNumber evidence="9">3.4.23.36</ecNumber>
    </recommendedName>
    <alternativeName>
        <fullName evidence="9">Prolipoprotein signal peptidase</fullName>
    </alternativeName>
    <alternativeName>
        <fullName evidence="9">Signal peptidase II</fullName>
        <shortName evidence="9">SPase II</shortName>
    </alternativeName>
</protein>
<evidence type="ECO:0000256" key="2">
    <source>
        <dbReference type="ARBA" id="ARBA00022475"/>
    </source>
</evidence>
<comment type="function">
    <text evidence="9">This protein specifically catalyzes the removal of signal peptides from prolipoproteins.</text>
</comment>
<keyword evidence="2 9" id="KW-1003">Cell membrane</keyword>
<evidence type="ECO:0000256" key="9">
    <source>
        <dbReference type="HAMAP-Rule" id="MF_00161"/>
    </source>
</evidence>
<evidence type="ECO:0000256" key="1">
    <source>
        <dbReference type="ARBA" id="ARBA00006139"/>
    </source>
</evidence>
<sequence>MGYLLMTFALVGLDQLLKVWVRASLTANDLVEVIPNLIHLTYQENRGISFSLLSQMPESLRQPSLAGISALVIMGLSGYLAKQWSQLDPWEKLGYHLILAGALGNLIDRTFRGSVTDYMYFHFYQTSFFVNNLADDLISIGFVVVLLHSFRQRHGR</sequence>
<dbReference type="EC" id="3.4.23.36" evidence="9"/>
<proteinExistence type="inferred from homology"/>
<evidence type="ECO:0000313" key="11">
    <source>
        <dbReference type="EMBL" id="OGH03457.1"/>
    </source>
</evidence>
<comment type="pathway">
    <text evidence="9">Protein modification; lipoprotein biosynthesis (signal peptide cleavage).</text>
</comment>
<keyword evidence="5 9" id="KW-0064">Aspartyl protease</keyword>
<comment type="catalytic activity">
    <reaction evidence="9">
        <text>Release of signal peptides from bacterial membrane prolipoproteins. Hydrolyzes -Xaa-Yaa-Zaa-|-(S,diacylglyceryl)Cys-, in which Xaa is hydrophobic (preferably Leu), and Yaa (Ala or Ser) and Zaa (Gly or Ala) have small, neutral side chains.</text>
        <dbReference type="EC" id="3.4.23.36"/>
    </reaction>
</comment>
<dbReference type="HAMAP" id="MF_00161">
    <property type="entry name" value="LspA"/>
    <property type="match status" value="1"/>
</dbReference>
<dbReference type="GO" id="GO:0004190">
    <property type="term" value="F:aspartic-type endopeptidase activity"/>
    <property type="evidence" value="ECO:0007669"/>
    <property type="project" value="UniProtKB-UniRule"/>
</dbReference>
<evidence type="ECO:0000256" key="10">
    <source>
        <dbReference type="RuleBase" id="RU004181"/>
    </source>
</evidence>
<evidence type="ECO:0000313" key="12">
    <source>
        <dbReference type="Proteomes" id="UP000177583"/>
    </source>
</evidence>
<reference evidence="11 12" key="1">
    <citation type="journal article" date="2016" name="Nat. Commun.">
        <title>Thousands of microbial genomes shed light on interconnected biogeochemical processes in an aquifer system.</title>
        <authorList>
            <person name="Anantharaman K."/>
            <person name="Brown C.T."/>
            <person name="Hug L.A."/>
            <person name="Sharon I."/>
            <person name="Castelle C.J."/>
            <person name="Probst A.J."/>
            <person name="Thomas B.C."/>
            <person name="Singh A."/>
            <person name="Wilkins M.J."/>
            <person name="Karaoz U."/>
            <person name="Brodie E.L."/>
            <person name="Williams K.H."/>
            <person name="Hubbard S.S."/>
            <person name="Banfield J.F."/>
        </authorList>
    </citation>
    <scope>NUCLEOTIDE SEQUENCE [LARGE SCALE GENOMIC DNA]</scope>
</reference>
<dbReference type="NCBIfam" id="TIGR00077">
    <property type="entry name" value="lspA"/>
    <property type="match status" value="1"/>
</dbReference>
<comment type="similarity">
    <text evidence="1 9 10">Belongs to the peptidase A8 family.</text>
</comment>
<keyword evidence="4 9" id="KW-0812">Transmembrane</keyword>
<dbReference type="GO" id="GO:0005886">
    <property type="term" value="C:plasma membrane"/>
    <property type="evidence" value="ECO:0007669"/>
    <property type="project" value="UniProtKB-SubCell"/>
</dbReference>
<keyword evidence="8 9" id="KW-0472">Membrane</keyword>
<dbReference type="Proteomes" id="UP000177583">
    <property type="component" value="Unassembled WGS sequence"/>
</dbReference>
<dbReference type="PANTHER" id="PTHR33695">
    <property type="entry name" value="LIPOPROTEIN SIGNAL PEPTIDASE"/>
    <property type="match status" value="1"/>
</dbReference>
<keyword evidence="3 9" id="KW-0645">Protease</keyword>
<feature type="active site" evidence="9">
    <location>
        <position position="117"/>
    </location>
</feature>
<dbReference type="InterPro" id="IPR001872">
    <property type="entry name" value="Peptidase_A8"/>
</dbReference>
<comment type="caution">
    <text evidence="11">The sequence shown here is derived from an EMBL/GenBank/DDBJ whole genome shotgun (WGS) entry which is preliminary data.</text>
</comment>
<accession>A0A1F6GZ68</accession>